<gene>
    <name evidence="8" type="ORF">J8TS2_28100</name>
</gene>
<evidence type="ECO:0000256" key="6">
    <source>
        <dbReference type="ARBA" id="ARBA00047942"/>
    </source>
</evidence>
<keyword evidence="2" id="KW-0489">Methyltransferase</keyword>
<evidence type="ECO:0000256" key="4">
    <source>
        <dbReference type="ARBA" id="ARBA00022691"/>
    </source>
</evidence>
<proteinExistence type="predicted"/>
<reference evidence="8 9" key="1">
    <citation type="submission" date="2021-03" db="EMBL/GenBank/DDBJ databases">
        <title>Antimicrobial resistance genes in bacteria isolated from Japanese honey, and their potential for conferring macrolide and lincosamide resistance in the American foulbrood pathogen Paenibacillus larvae.</title>
        <authorList>
            <person name="Okamoto M."/>
            <person name="Kumagai M."/>
            <person name="Kanamori H."/>
            <person name="Takamatsu D."/>
        </authorList>
    </citation>
    <scope>NUCLEOTIDE SEQUENCE [LARGE SCALE GENOMIC DNA]</scope>
    <source>
        <strain evidence="8 9">J8TS2</strain>
    </source>
</reference>
<dbReference type="InterPro" id="IPR002052">
    <property type="entry name" value="DNA_methylase_N6_adenine_CS"/>
</dbReference>
<dbReference type="PROSITE" id="PS00092">
    <property type="entry name" value="N6_MTASE"/>
    <property type="match status" value="1"/>
</dbReference>
<organism evidence="8 9">
    <name type="scientific">Lederbergia ruris</name>
    <dbReference type="NCBI Taxonomy" id="217495"/>
    <lineage>
        <taxon>Bacteria</taxon>
        <taxon>Bacillati</taxon>
        <taxon>Bacillota</taxon>
        <taxon>Bacilli</taxon>
        <taxon>Bacillales</taxon>
        <taxon>Bacillaceae</taxon>
        <taxon>Lederbergia</taxon>
    </lineage>
</organism>
<comment type="caution">
    <text evidence="8">The sequence shown here is derived from an EMBL/GenBank/DDBJ whole genome shotgun (WGS) entry which is preliminary data.</text>
</comment>
<name>A0ABQ4KKL8_9BACI</name>
<comment type="catalytic activity">
    <reaction evidence="6">
        <text>a 2'-deoxyadenosine in DNA + S-adenosyl-L-methionine = an N(6)-methyl-2'-deoxyadenosine in DNA + S-adenosyl-L-homocysteine + H(+)</text>
        <dbReference type="Rhea" id="RHEA:15197"/>
        <dbReference type="Rhea" id="RHEA-COMP:12418"/>
        <dbReference type="Rhea" id="RHEA-COMP:12419"/>
        <dbReference type="ChEBI" id="CHEBI:15378"/>
        <dbReference type="ChEBI" id="CHEBI:57856"/>
        <dbReference type="ChEBI" id="CHEBI:59789"/>
        <dbReference type="ChEBI" id="CHEBI:90615"/>
        <dbReference type="ChEBI" id="CHEBI:90616"/>
        <dbReference type="EC" id="2.1.1.72"/>
    </reaction>
</comment>
<dbReference type="RefSeq" id="WP_212966682.1">
    <property type="nucleotide sequence ID" value="NZ_BORB01000024.1"/>
</dbReference>
<evidence type="ECO:0000259" key="7">
    <source>
        <dbReference type="Pfam" id="PF02384"/>
    </source>
</evidence>
<dbReference type="EC" id="2.1.1.72" evidence="1"/>
<dbReference type="PANTHER" id="PTHR42933">
    <property type="entry name" value="SLR6095 PROTEIN"/>
    <property type="match status" value="1"/>
</dbReference>
<dbReference type="PRINTS" id="PR00507">
    <property type="entry name" value="N12N6MTFRASE"/>
</dbReference>
<keyword evidence="9" id="KW-1185">Reference proteome</keyword>
<keyword evidence="5" id="KW-0680">Restriction system</keyword>
<feature type="domain" description="DNA methylase adenine-specific" evidence="7">
    <location>
        <begin position="48"/>
        <end position="264"/>
    </location>
</feature>
<evidence type="ECO:0000313" key="8">
    <source>
        <dbReference type="EMBL" id="GIN58491.1"/>
    </source>
</evidence>
<dbReference type="Pfam" id="PF02384">
    <property type="entry name" value="N6_Mtase"/>
    <property type="match status" value="1"/>
</dbReference>
<dbReference type="EMBL" id="BORB01000024">
    <property type="protein sequence ID" value="GIN58491.1"/>
    <property type="molecule type" value="Genomic_DNA"/>
</dbReference>
<evidence type="ECO:0000256" key="5">
    <source>
        <dbReference type="ARBA" id="ARBA00022747"/>
    </source>
</evidence>
<keyword evidence="3" id="KW-0808">Transferase</keyword>
<dbReference type="SUPFAM" id="SSF53335">
    <property type="entry name" value="S-adenosyl-L-methionine-dependent methyltransferases"/>
    <property type="match status" value="1"/>
</dbReference>
<evidence type="ECO:0000313" key="9">
    <source>
        <dbReference type="Proteomes" id="UP000679950"/>
    </source>
</evidence>
<evidence type="ECO:0000256" key="3">
    <source>
        <dbReference type="ARBA" id="ARBA00022679"/>
    </source>
</evidence>
<protein>
    <recommendedName>
        <fullName evidence="1">site-specific DNA-methyltransferase (adenine-specific)</fullName>
        <ecNumber evidence="1">2.1.1.72</ecNumber>
    </recommendedName>
</protein>
<dbReference type="Gene3D" id="3.40.50.150">
    <property type="entry name" value="Vaccinia Virus protein VP39"/>
    <property type="match status" value="1"/>
</dbReference>
<accession>A0ABQ4KKL8</accession>
<dbReference type="InterPro" id="IPR029063">
    <property type="entry name" value="SAM-dependent_MTases_sf"/>
</dbReference>
<dbReference type="InterPro" id="IPR051537">
    <property type="entry name" value="DNA_Adenine_Mtase"/>
</dbReference>
<keyword evidence="4" id="KW-0949">S-adenosyl-L-methionine</keyword>
<evidence type="ECO:0000256" key="2">
    <source>
        <dbReference type="ARBA" id="ARBA00022603"/>
    </source>
</evidence>
<evidence type="ECO:0000256" key="1">
    <source>
        <dbReference type="ARBA" id="ARBA00011900"/>
    </source>
</evidence>
<dbReference type="InterPro" id="IPR003356">
    <property type="entry name" value="DNA_methylase_A-5"/>
</dbReference>
<sequence length="312" mass="35324">MAKGNKEMLATVNFSMDVVKRIKAGDVFTKEEKQETLNGYIGLDDKNNSYWTPVAITNWVKQLLNIQGNVRIADFSAGIGNFAVPFIKEYGKLDDDIQFDLYELDSNTSLALKEAWSDYDQVNVYSDFNSLDRHEEIPNDYDIVLGNPPFSSSTKYYAEWNHNKNGSAKNNNLADCFVDLSIRKAKDKSFIALVLPYGHLYKGNATAKMRAWMKSQVALKGVFPLDDDVFKDAGINGTKVGTCLIILQKGAKQDKVFYGQLQDKDDLVGEMQAMARQFRVFLEDDYDITYSSDSSSGLYGYMEQRLKPWTVN</sequence>
<dbReference type="Proteomes" id="UP000679950">
    <property type="component" value="Unassembled WGS sequence"/>
</dbReference>
<dbReference type="PANTHER" id="PTHR42933:SF1">
    <property type="entry name" value="SITE-SPECIFIC DNA-METHYLTRANSFERASE (ADENINE-SPECIFIC)"/>
    <property type="match status" value="1"/>
</dbReference>